<organism evidence="1 2">
    <name type="scientific">Bathymodiolus azoricus thioautotrophic gill symbiont</name>
    <dbReference type="NCBI Taxonomy" id="235205"/>
    <lineage>
        <taxon>Bacteria</taxon>
        <taxon>Pseudomonadati</taxon>
        <taxon>Pseudomonadota</taxon>
        <taxon>Gammaproteobacteria</taxon>
        <taxon>sulfur-oxidizing symbionts</taxon>
    </lineage>
</organism>
<name>A0A1H6JAJ1_9GAMM</name>
<evidence type="ECO:0000313" key="1">
    <source>
        <dbReference type="EMBL" id="SEH55994.1"/>
    </source>
</evidence>
<dbReference type="EMBL" id="CVUD02000014">
    <property type="protein sequence ID" value="SEH55994.1"/>
    <property type="molecule type" value="Genomic_DNA"/>
</dbReference>
<proteinExistence type="predicted"/>
<dbReference type="Proteomes" id="UP000198559">
    <property type="component" value="Unassembled WGS sequence"/>
</dbReference>
<accession>A0A1H6JAJ1</accession>
<reference evidence="2" key="1">
    <citation type="submission" date="2016-06" db="EMBL/GenBank/DDBJ databases">
        <authorList>
            <person name="Petersen J."/>
            <person name="Sayavedra L."/>
        </authorList>
    </citation>
    <scope>NUCLEOTIDE SEQUENCE [LARGE SCALE GENOMIC DNA]</scope>
    <source>
        <strain evidence="2">BazSymB</strain>
    </source>
</reference>
<evidence type="ECO:0000313" key="2">
    <source>
        <dbReference type="Proteomes" id="UP000198559"/>
    </source>
</evidence>
<gene>
    <name evidence="1" type="ORF">BAZSYMB_V2GCONTIG00984_1</name>
</gene>
<protein>
    <submittedName>
        <fullName evidence="1">Uncharacterized protein</fullName>
    </submittedName>
</protein>
<sequence>MEQYQKLFDKSEIEYITPFLRLWMSFNNWYKKDLKGIKTDREAIDNYKKHGRIKDEFLRIFDLQIKKE</sequence>
<dbReference type="AlphaFoldDB" id="A0A1H6JAJ1"/>